<evidence type="ECO:0000313" key="3">
    <source>
        <dbReference type="EMBL" id="KXT29127.1"/>
    </source>
</evidence>
<keyword evidence="6" id="KW-1185">Reference proteome</keyword>
<dbReference type="AlphaFoldDB" id="A0A139JQ82"/>
<evidence type="ECO:0000313" key="6">
    <source>
        <dbReference type="Proteomes" id="UP000249343"/>
    </source>
</evidence>
<keyword evidence="2" id="KW-0812">Transmembrane</keyword>
<name>A0A139JQ82_9MOLU</name>
<reference evidence="3 5" key="2">
    <citation type="submission" date="2016-02" db="EMBL/GenBank/DDBJ databases">
        <title>A draft genome sequence of Candidatus Phytoplasma oryzae strain Mbita1, the causative agent of Napier Grass stunt disease in Kenya.</title>
        <authorList>
            <person name="Fischer A."/>
            <person name="Santa-Cruz I."/>
            <person name="Wambua L."/>
            <person name="Olds C."/>
            <person name="Midega C."/>
            <person name="Dickinson M."/>
            <person name="Kawicha P."/>
            <person name="Khan Z."/>
            <person name="Masiga D."/>
            <person name="Jores J."/>
            <person name="Bernd S."/>
        </authorList>
    </citation>
    <scope>NUCLEOTIDE SEQUENCE [LARGE SCALE GENOMIC DNA]</scope>
    <source>
        <strain evidence="3">Mbita1</strain>
    </source>
</reference>
<feature type="coiled-coil region" evidence="1">
    <location>
        <begin position="255"/>
        <end position="306"/>
    </location>
</feature>
<dbReference type="PATRIC" id="fig|203274.3.peg.154"/>
<evidence type="ECO:0000313" key="4">
    <source>
        <dbReference type="EMBL" id="RAM57555.1"/>
    </source>
</evidence>
<keyword evidence="2" id="KW-1133">Transmembrane helix</keyword>
<proteinExistence type="predicted"/>
<evidence type="ECO:0000256" key="1">
    <source>
        <dbReference type="SAM" id="Coils"/>
    </source>
</evidence>
<dbReference type="EMBL" id="JHUK01000008">
    <property type="protein sequence ID" value="RAM57555.1"/>
    <property type="molecule type" value="Genomic_DNA"/>
</dbReference>
<gene>
    <name evidence="3" type="ORF">AXA84_0363</name>
    <name evidence="4" type="ORF">DH96_02435</name>
</gene>
<feature type="transmembrane region" description="Helical" evidence="2">
    <location>
        <begin position="15"/>
        <end position="34"/>
    </location>
</feature>
<protein>
    <submittedName>
        <fullName evidence="3">Uncharacterized protein</fullName>
    </submittedName>
</protein>
<keyword evidence="1" id="KW-0175">Coiled coil</keyword>
<comment type="caution">
    <text evidence="3">The sequence shown here is derived from an EMBL/GenBank/DDBJ whole genome shotgun (WGS) entry which is preliminary data.</text>
</comment>
<dbReference type="EMBL" id="LTBM01000013">
    <property type="protein sequence ID" value="KXT29127.1"/>
    <property type="molecule type" value="Genomic_DNA"/>
</dbReference>
<evidence type="ECO:0000256" key="2">
    <source>
        <dbReference type="SAM" id="Phobius"/>
    </source>
</evidence>
<dbReference type="Proteomes" id="UP000249343">
    <property type="component" value="Unassembled WGS sequence"/>
</dbReference>
<keyword evidence="2" id="KW-0472">Membrane</keyword>
<sequence length="377" mass="44997">MLNSILILLKRKWKIYTLVLVLFSILLFIYLYFFKNQKNDNLLVDNVSLSLQDTQKKMNKVHLHYSLNEQNNLLIVDFFYDEELKNINFLKKQVFDISSQKVIKQYFQNGLIQVFDISTGNINQQQLPNGRIHLIYYNGKFVRLYDIQEKKFISKRDLKLQNVNEEIKKYIKKYEKNHSIIKEHYEEILTVLNQLKQNPTLSIQIINEFNKEKIENIELNDNLIKHSTEFKTQKDEMSSVSSKLKNEEFDMIRYNDDFSSDIEYTENKIEEINEKTDNLQNNDNNLSEQIEEINEKTDNLQNNDNNLPEQSEKSSILNDYADYSKSDHIEFSDNIEEFPSDIDANSRKLSVFKRNRFKRLKLRGRVGLLFSILSNFF</sequence>
<dbReference type="RefSeq" id="WP_066540590.1">
    <property type="nucleotide sequence ID" value="NZ_JHUK01000008.1"/>
</dbReference>
<dbReference type="Proteomes" id="UP000070069">
    <property type="component" value="Unassembled WGS sequence"/>
</dbReference>
<accession>A0A139JQ82</accession>
<reference evidence="4 6" key="1">
    <citation type="submission" date="2014-04" db="EMBL/GenBank/DDBJ databases">
        <title>Genome study of Napier grass stunt phytoplasma.</title>
        <authorList>
            <person name="Kawicha P."/>
            <person name="Dickinson M."/>
            <person name="Hodgetts J."/>
        </authorList>
    </citation>
    <scope>NUCLEOTIDE SEQUENCE [LARGE SCALE GENOMIC DNA]</scope>
    <source>
        <strain evidence="4 6">NGS-S10</strain>
    </source>
</reference>
<organism evidence="3 5">
    <name type="scientific">Candidatus Phytoplasma oryzae</name>
    <dbReference type="NCBI Taxonomy" id="203274"/>
    <lineage>
        <taxon>Bacteria</taxon>
        <taxon>Bacillati</taxon>
        <taxon>Mycoplasmatota</taxon>
        <taxon>Mollicutes</taxon>
        <taxon>Acholeplasmatales</taxon>
        <taxon>Acholeplasmataceae</taxon>
        <taxon>Candidatus Phytoplasma</taxon>
        <taxon>16SrXI (Rice yellow dwarf group)</taxon>
    </lineage>
</organism>
<evidence type="ECO:0000313" key="5">
    <source>
        <dbReference type="Proteomes" id="UP000070069"/>
    </source>
</evidence>